<dbReference type="PANTHER" id="PTHR23279:SF3">
    <property type="entry name" value="DEFECTIVE PROBOSCIS EXTENSION RESPONSE 18"/>
    <property type="match status" value="1"/>
</dbReference>
<gene>
    <name evidence="12" type="ORF">V9T40_010193</name>
</gene>
<keyword evidence="6" id="KW-0472">Membrane</keyword>
<dbReference type="InterPro" id="IPR003598">
    <property type="entry name" value="Ig_sub2"/>
</dbReference>
<dbReference type="FunFam" id="2.60.40.10:FF:001606">
    <property type="entry name" value="uncharacterized protein LOC108091111"/>
    <property type="match status" value="1"/>
</dbReference>
<keyword evidence="13" id="KW-1185">Reference proteome</keyword>
<keyword evidence="8" id="KW-0862">Zinc</keyword>
<evidence type="ECO:0000259" key="10">
    <source>
        <dbReference type="PROSITE" id="PS50835"/>
    </source>
</evidence>
<sequence length="507" mass="56768">MDSLQLPLKEKGVSEPKSTQRNSSNSFETDSTLKKTYNWSISAKPYHKLITLPPRPRGRYYSNSRWGPYFEEGAEPTNMTARVGSVVHLNCKIGFLQNKTVTWVHKKGEIIHLLTVDLQPYSTDQRITLSFRYPNNWRLRIASVTQRDDGLYECQVATHPPTVKRIYLKVTAPEVKIVDEKGHHISERYYKAGSHVELSCYAAQIQSPEDTLTWWQANTLLAKGITTNITESTGTAVSILSIPLAQRAHSGNYTCNVGQLTSASVSVHILNGELPAAVHDGSSGTMVSCFVATCSISLQKVGSSDIYDINGEKFESSELTFDNGAQVEANQCYCMENPCHQKSGMRNLTTFYHGPYYVSHPHFYAADSSYRKSVEGMNPKADKHKSRVILEKEFGVVLDRHIRLQMNIPLEPVGTIRKNGLAIVSVFSLCSDVDEYNYGLWTINKNDIKDSNCTCPYFLKNASCKHTLGMLIRLKLVAPPPRAKTVPLGQKRKRGCPTKAKRALLIN</sequence>
<reference evidence="12 13" key="1">
    <citation type="submission" date="2024-03" db="EMBL/GenBank/DDBJ databases">
        <title>Adaptation during the transition from Ophiocordyceps entomopathogen to insect associate is accompanied by gene loss and intensified selection.</title>
        <authorList>
            <person name="Ward C.M."/>
            <person name="Onetto C.A."/>
            <person name="Borneman A.R."/>
        </authorList>
    </citation>
    <scope>NUCLEOTIDE SEQUENCE [LARGE SCALE GENOMIC DNA]</scope>
    <source>
        <strain evidence="12">AWRI1</strain>
        <tissue evidence="12">Single Adult Female</tissue>
    </source>
</reference>
<evidence type="ECO:0000256" key="8">
    <source>
        <dbReference type="PROSITE-ProRule" id="PRU00325"/>
    </source>
</evidence>
<evidence type="ECO:0000256" key="6">
    <source>
        <dbReference type="ARBA" id="ARBA00023136"/>
    </source>
</evidence>
<evidence type="ECO:0000256" key="4">
    <source>
        <dbReference type="ARBA" id="ARBA00022692"/>
    </source>
</evidence>
<keyword evidence="3" id="KW-1003">Cell membrane</keyword>
<evidence type="ECO:0000256" key="7">
    <source>
        <dbReference type="ARBA" id="ARBA00023180"/>
    </source>
</evidence>
<dbReference type="InterPro" id="IPR007527">
    <property type="entry name" value="Znf_SWIM"/>
</dbReference>
<feature type="region of interest" description="Disordered" evidence="9">
    <location>
        <begin position="1"/>
        <end position="29"/>
    </location>
</feature>
<dbReference type="SMART" id="SM00409">
    <property type="entry name" value="IG"/>
    <property type="match status" value="2"/>
</dbReference>
<evidence type="ECO:0000259" key="11">
    <source>
        <dbReference type="PROSITE" id="PS50966"/>
    </source>
</evidence>
<feature type="domain" description="Ig-like" evidence="10">
    <location>
        <begin position="68"/>
        <end position="164"/>
    </location>
</feature>
<name>A0AAN9XZS0_9HEMI</name>
<dbReference type="Gene3D" id="2.60.40.10">
    <property type="entry name" value="Immunoglobulins"/>
    <property type="match status" value="2"/>
</dbReference>
<comment type="subcellular location">
    <subcellularLocation>
        <location evidence="1">Cell membrane</location>
    </subcellularLocation>
</comment>
<dbReference type="PROSITE" id="PS50966">
    <property type="entry name" value="ZF_SWIM"/>
    <property type="match status" value="1"/>
</dbReference>
<dbReference type="Pfam" id="PF01130">
    <property type="entry name" value="CD36"/>
    <property type="match status" value="1"/>
</dbReference>
<evidence type="ECO:0000313" key="12">
    <source>
        <dbReference type="EMBL" id="KAK7577988.1"/>
    </source>
</evidence>
<evidence type="ECO:0000256" key="2">
    <source>
        <dbReference type="ARBA" id="ARBA00010532"/>
    </source>
</evidence>
<protein>
    <submittedName>
        <fullName evidence="12">Uncharacterized protein</fullName>
    </submittedName>
</protein>
<accession>A0AAN9XZS0</accession>
<dbReference type="InterPro" id="IPR003599">
    <property type="entry name" value="Ig_sub"/>
</dbReference>
<dbReference type="InterPro" id="IPR013783">
    <property type="entry name" value="Ig-like_fold"/>
</dbReference>
<dbReference type="InterPro" id="IPR037448">
    <property type="entry name" value="Zig-8"/>
</dbReference>
<keyword evidence="8" id="KW-0479">Metal-binding</keyword>
<dbReference type="SUPFAM" id="SSF48726">
    <property type="entry name" value="Immunoglobulin"/>
    <property type="match status" value="2"/>
</dbReference>
<evidence type="ECO:0000256" key="5">
    <source>
        <dbReference type="ARBA" id="ARBA00022989"/>
    </source>
</evidence>
<feature type="compositionally biased region" description="Polar residues" evidence="9">
    <location>
        <begin position="16"/>
        <end position="29"/>
    </location>
</feature>
<dbReference type="InterPro" id="IPR007110">
    <property type="entry name" value="Ig-like_dom"/>
</dbReference>
<keyword evidence="5" id="KW-1133">Transmembrane helix</keyword>
<keyword evidence="8" id="KW-0863">Zinc-finger</keyword>
<dbReference type="GO" id="GO:0008270">
    <property type="term" value="F:zinc ion binding"/>
    <property type="evidence" value="ECO:0007669"/>
    <property type="project" value="UniProtKB-KW"/>
</dbReference>
<dbReference type="GO" id="GO:0050808">
    <property type="term" value="P:synapse organization"/>
    <property type="evidence" value="ECO:0007669"/>
    <property type="project" value="TreeGrafter"/>
</dbReference>
<feature type="domain" description="Ig-like" evidence="10">
    <location>
        <begin position="173"/>
        <end position="266"/>
    </location>
</feature>
<dbReference type="SMART" id="SM00408">
    <property type="entry name" value="IGc2"/>
    <property type="match status" value="2"/>
</dbReference>
<dbReference type="InterPro" id="IPR036179">
    <property type="entry name" value="Ig-like_dom_sf"/>
</dbReference>
<dbReference type="PROSITE" id="PS50835">
    <property type="entry name" value="IG_LIKE"/>
    <property type="match status" value="2"/>
</dbReference>
<feature type="domain" description="SWIM-type" evidence="11">
    <location>
        <begin position="438"/>
        <end position="475"/>
    </location>
</feature>
<dbReference type="GO" id="GO:0032589">
    <property type="term" value="C:neuron projection membrane"/>
    <property type="evidence" value="ECO:0007669"/>
    <property type="project" value="TreeGrafter"/>
</dbReference>
<dbReference type="CDD" id="cd00096">
    <property type="entry name" value="Ig"/>
    <property type="match status" value="1"/>
</dbReference>
<organism evidence="12 13">
    <name type="scientific">Parthenolecanium corni</name>
    <dbReference type="NCBI Taxonomy" id="536013"/>
    <lineage>
        <taxon>Eukaryota</taxon>
        <taxon>Metazoa</taxon>
        <taxon>Ecdysozoa</taxon>
        <taxon>Arthropoda</taxon>
        <taxon>Hexapoda</taxon>
        <taxon>Insecta</taxon>
        <taxon>Pterygota</taxon>
        <taxon>Neoptera</taxon>
        <taxon>Paraneoptera</taxon>
        <taxon>Hemiptera</taxon>
        <taxon>Sternorrhyncha</taxon>
        <taxon>Coccoidea</taxon>
        <taxon>Coccidae</taxon>
        <taxon>Parthenolecanium</taxon>
    </lineage>
</organism>
<dbReference type="AlphaFoldDB" id="A0AAN9XZS0"/>
<dbReference type="Pfam" id="PF13927">
    <property type="entry name" value="Ig_3"/>
    <property type="match status" value="2"/>
</dbReference>
<keyword evidence="4" id="KW-0812">Transmembrane</keyword>
<evidence type="ECO:0000313" key="13">
    <source>
        <dbReference type="Proteomes" id="UP001367676"/>
    </source>
</evidence>
<dbReference type="Proteomes" id="UP001367676">
    <property type="component" value="Unassembled WGS sequence"/>
</dbReference>
<evidence type="ECO:0000256" key="3">
    <source>
        <dbReference type="ARBA" id="ARBA00022475"/>
    </source>
</evidence>
<proteinExistence type="inferred from homology"/>
<keyword evidence="7" id="KW-0325">Glycoprotein</keyword>
<evidence type="ECO:0000256" key="1">
    <source>
        <dbReference type="ARBA" id="ARBA00004236"/>
    </source>
</evidence>
<comment type="similarity">
    <text evidence="2">Belongs to the CD36 family.</text>
</comment>
<dbReference type="PANTHER" id="PTHR23279">
    <property type="entry name" value="DEFECTIVE PROBOSCIS EXTENSION RESPONSE DPR -RELATED"/>
    <property type="match status" value="1"/>
</dbReference>
<dbReference type="InterPro" id="IPR002159">
    <property type="entry name" value="CD36_fam"/>
</dbReference>
<comment type="caution">
    <text evidence="12">The sequence shown here is derived from an EMBL/GenBank/DDBJ whole genome shotgun (WGS) entry which is preliminary data.</text>
</comment>
<evidence type="ECO:0000256" key="9">
    <source>
        <dbReference type="SAM" id="MobiDB-lite"/>
    </source>
</evidence>
<dbReference type="EMBL" id="JBBCAQ010000035">
    <property type="protein sequence ID" value="KAK7577988.1"/>
    <property type="molecule type" value="Genomic_DNA"/>
</dbReference>